<evidence type="ECO:0000313" key="2">
    <source>
        <dbReference type="Proteomes" id="UP001209076"/>
    </source>
</evidence>
<name>A0ABT2PYQ9_9MOLU</name>
<dbReference type="RefSeq" id="WP_262096051.1">
    <property type="nucleotide sequence ID" value="NZ_JAOEGN010000006.1"/>
</dbReference>
<gene>
    <name evidence="1" type="ORF">N7603_03920</name>
</gene>
<reference evidence="2" key="1">
    <citation type="submission" date="2023-07" db="EMBL/GenBank/DDBJ databases">
        <title>Novel Mycoplasma species identified in domestic and wild animals.</title>
        <authorList>
            <person name="Volokhov D.V."/>
            <person name="Furtak V.A."/>
            <person name="Zagorodnyaya T.A."/>
        </authorList>
    </citation>
    <scope>NUCLEOTIDE SEQUENCE [LARGE SCALE GENOMIC DNA]</scope>
    <source>
        <strain evidence="2">92-19</strain>
    </source>
</reference>
<keyword evidence="2" id="KW-1185">Reference proteome</keyword>
<evidence type="ECO:0000313" key="1">
    <source>
        <dbReference type="EMBL" id="MCU0104798.1"/>
    </source>
</evidence>
<dbReference type="EMBL" id="JAOEGN010000006">
    <property type="protein sequence ID" value="MCU0104798.1"/>
    <property type="molecule type" value="Genomic_DNA"/>
</dbReference>
<protein>
    <submittedName>
        <fullName evidence="1">DUF6054 family protein</fullName>
    </submittedName>
</protein>
<comment type="caution">
    <text evidence="1">The sequence shown here is derived from an EMBL/GenBank/DDBJ whole genome shotgun (WGS) entry which is preliminary data.</text>
</comment>
<organism evidence="1 2">
    <name type="scientific">Paracholeplasma vituli</name>
    <dbReference type="NCBI Taxonomy" id="69473"/>
    <lineage>
        <taxon>Bacteria</taxon>
        <taxon>Bacillati</taxon>
        <taxon>Mycoplasmatota</taxon>
        <taxon>Mollicutes</taxon>
        <taxon>Acholeplasmatales</taxon>
        <taxon>Acholeplasmataceae</taxon>
        <taxon>Paracholeplasma</taxon>
    </lineage>
</organism>
<dbReference type="InterPro" id="IPR046117">
    <property type="entry name" value="DUF6054"/>
</dbReference>
<accession>A0ABT2PYQ9</accession>
<dbReference type="Pfam" id="PF19524">
    <property type="entry name" value="DUF6054"/>
    <property type="match status" value="1"/>
</dbReference>
<sequence length="109" mass="11898">MATISLSGTGDIQNVGQVIYNAVVHGSITGECRLDVKSDFEDGSVRMMVFEKFYYRTSNRASLSIMISQKGNQIRVNGISTGAAQGMLVRFAWGAEDNFSGIVEKILKI</sequence>
<dbReference type="Proteomes" id="UP001209076">
    <property type="component" value="Unassembled WGS sequence"/>
</dbReference>
<proteinExistence type="predicted"/>